<dbReference type="KEGG" id="des:DSOUD_1850"/>
<evidence type="ECO:0000256" key="1">
    <source>
        <dbReference type="ARBA" id="ARBA00007613"/>
    </source>
</evidence>
<name>A0A0M4D6L9_9BACT</name>
<dbReference type="GO" id="GO:0015562">
    <property type="term" value="F:efflux transmembrane transporter activity"/>
    <property type="evidence" value="ECO:0007669"/>
    <property type="project" value="InterPro"/>
</dbReference>
<keyword evidence="4" id="KW-1185">Reference proteome</keyword>
<dbReference type="STRING" id="1603606.DSOUD_1850"/>
<keyword evidence="2" id="KW-0732">Signal</keyword>
<dbReference type="Gene3D" id="1.20.1600.10">
    <property type="entry name" value="Outer membrane efflux proteins (OEP)"/>
    <property type="match status" value="1"/>
</dbReference>
<gene>
    <name evidence="3" type="ORF">DSOUD_1850</name>
</gene>
<sequence>MKRAAKTALLCIALSLVLLGPATKGAAEATVGMTLDALVEAAIEKNPELQAAEMRWQMFERKVTPAQTLDDPRLGFSFSNYPIDSLQADETPMTGKEIQLSQMFPFPGKLGAKGEMAEQQALWYKGAWEDGKLQLAQKVKDAWYRLYYQDKAIAITQQNIDILDDFIRLTETKYEVGTGLQQDVLKAQVERSKLMDRLFTLRQQRFTVLADINTLLSRPSTSPTNPAEALDMTPVEPSLEALQELSQQKRPLYVSYQSLIDRFESQRKLARLDYYPDFNVWAGYRLREEVDGDPAKGTDFVSAGVSINLPIWRQKRSETVAEAELGIRMARRQYDDFRNRVHFTLSDAYAQMEKNRDLVALFKTGIIPQARQTFEASLAAYQVGDVDFLNLLDSLLTLYRYEIDYHRVLADYQRNVAQLEAAAGVSFASRPETPSR</sequence>
<dbReference type="RefSeq" id="WP_053550706.1">
    <property type="nucleotide sequence ID" value="NZ_CP010802.1"/>
</dbReference>
<dbReference type="Proteomes" id="UP000057158">
    <property type="component" value="Chromosome"/>
</dbReference>
<evidence type="ECO:0000256" key="2">
    <source>
        <dbReference type="SAM" id="SignalP"/>
    </source>
</evidence>
<evidence type="ECO:0000313" key="4">
    <source>
        <dbReference type="Proteomes" id="UP000057158"/>
    </source>
</evidence>
<dbReference type="Pfam" id="PF02321">
    <property type="entry name" value="OEP"/>
    <property type="match status" value="2"/>
</dbReference>
<dbReference type="PATRIC" id="fig|1603606.3.peg.2005"/>
<dbReference type="EMBL" id="CP010802">
    <property type="protein sequence ID" value="ALC16622.1"/>
    <property type="molecule type" value="Genomic_DNA"/>
</dbReference>
<dbReference type="PANTHER" id="PTHR30203:SF24">
    <property type="entry name" value="BLR4935 PROTEIN"/>
    <property type="match status" value="1"/>
</dbReference>
<dbReference type="InterPro" id="IPR010131">
    <property type="entry name" value="MdtP/NodT-like"/>
</dbReference>
<dbReference type="AlphaFoldDB" id="A0A0M4D6L9"/>
<dbReference type="PANTHER" id="PTHR30203">
    <property type="entry name" value="OUTER MEMBRANE CATION EFFLUX PROTEIN"/>
    <property type="match status" value="1"/>
</dbReference>
<comment type="similarity">
    <text evidence="1">Belongs to the outer membrane factor (OMF) (TC 1.B.17) family.</text>
</comment>
<evidence type="ECO:0000313" key="3">
    <source>
        <dbReference type="EMBL" id="ALC16622.1"/>
    </source>
</evidence>
<reference evidence="3 4" key="1">
    <citation type="submission" date="2015-07" db="EMBL/GenBank/DDBJ databases">
        <title>Isolation and Genomic Characterization of a Novel Halophilic Metal-Reducing Deltaproteobacterium from the Deep Subsurface.</title>
        <authorList>
            <person name="Badalamenti J.P."/>
            <person name="Summers Z.M."/>
            <person name="Gralnick J.A."/>
            <person name="Bond D.R."/>
        </authorList>
    </citation>
    <scope>NUCLEOTIDE SEQUENCE [LARGE SCALE GENOMIC DNA]</scope>
    <source>
        <strain evidence="3 4">WTL</strain>
    </source>
</reference>
<protein>
    <submittedName>
        <fullName evidence="3">Outer membrane protein TolC</fullName>
    </submittedName>
</protein>
<feature type="signal peptide" evidence="2">
    <location>
        <begin position="1"/>
        <end position="26"/>
    </location>
</feature>
<accession>A0A0M4D6L9</accession>
<dbReference type="InterPro" id="IPR003423">
    <property type="entry name" value="OMP_efflux"/>
</dbReference>
<organism evidence="3 4">
    <name type="scientific">Desulfuromonas soudanensis</name>
    <dbReference type="NCBI Taxonomy" id="1603606"/>
    <lineage>
        <taxon>Bacteria</taxon>
        <taxon>Pseudomonadati</taxon>
        <taxon>Thermodesulfobacteriota</taxon>
        <taxon>Desulfuromonadia</taxon>
        <taxon>Desulfuromonadales</taxon>
        <taxon>Desulfuromonadaceae</taxon>
        <taxon>Desulfuromonas</taxon>
    </lineage>
</organism>
<proteinExistence type="inferred from homology"/>
<feature type="chain" id="PRO_5005792157" evidence="2">
    <location>
        <begin position="27"/>
        <end position="436"/>
    </location>
</feature>
<dbReference type="SUPFAM" id="SSF56954">
    <property type="entry name" value="Outer membrane efflux proteins (OEP)"/>
    <property type="match status" value="1"/>
</dbReference>